<evidence type="ECO:0000313" key="8">
    <source>
        <dbReference type="Proteomes" id="UP000282321"/>
    </source>
</evidence>
<evidence type="ECO:0000256" key="1">
    <source>
        <dbReference type="ARBA" id="ARBA00004141"/>
    </source>
</evidence>
<proteinExistence type="predicted"/>
<evidence type="ECO:0000256" key="4">
    <source>
        <dbReference type="ARBA" id="ARBA00023136"/>
    </source>
</evidence>
<dbReference type="InterPro" id="IPR052165">
    <property type="entry name" value="Membrane_assoc_protease"/>
</dbReference>
<dbReference type="Pfam" id="PF01957">
    <property type="entry name" value="NfeD"/>
    <property type="match status" value="1"/>
</dbReference>
<dbReference type="PANTHER" id="PTHR33507:SF3">
    <property type="entry name" value="INNER MEMBRANE PROTEIN YBBJ"/>
    <property type="match status" value="1"/>
</dbReference>
<accession>A0A660S9N3</accession>
<dbReference type="GO" id="GO:0005886">
    <property type="term" value="C:plasma membrane"/>
    <property type="evidence" value="ECO:0007669"/>
    <property type="project" value="TreeGrafter"/>
</dbReference>
<dbReference type="InterPro" id="IPR002810">
    <property type="entry name" value="NfeD-like_C"/>
</dbReference>
<evidence type="ECO:0000256" key="5">
    <source>
        <dbReference type="SAM" id="Phobius"/>
    </source>
</evidence>
<feature type="transmembrane region" description="Helical" evidence="5">
    <location>
        <begin position="7"/>
        <end position="40"/>
    </location>
</feature>
<keyword evidence="3 5" id="KW-1133">Transmembrane helix</keyword>
<protein>
    <submittedName>
        <fullName evidence="7">NfeD family protein</fullName>
    </submittedName>
</protein>
<organism evidence="7 8">
    <name type="scientific">candidate division TA06 bacterium</name>
    <dbReference type="NCBI Taxonomy" id="2250710"/>
    <lineage>
        <taxon>Bacteria</taxon>
        <taxon>Bacteria division TA06</taxon>
    </lineage>
</organism>
<evidence type="ECO:0000256" key="3">
    <source>
        <dbReference type="ARBA" id="ARBA00022989"/>
    </source>
</evidence>
<dbReference type="Proteomes" id="UP000282321">
    <property type="component" value="Unassembled WGS sequence"/>
</dbReference>
<keyword evidence="4 5" id="KW-0472">Membrane</keyword>
<evidence type="ECO:0000256" key="2">
    <source>
        <dbReference type="ARBA" id="ARBA00022692"/>
    </source>
</evidence>
<dbReference type="PANTHER" id="PTHR33507">
    <property type="entry name" value="INNER MEMBRANE PROTEIN YBBJ"/>
    <property type="match status" value="1"/>
</dbReference>
<sequence length="150" mass="17242">MQLWMVWLALALLFFILEIIFPAFFFMWFGVSAAIVALIAPLHLNIYLQFAIFAVLASVFAILSRTIFNKYFYKNSDKLPKTNVEKYIGKTLIALEDINNIKGTGKVKIDGVLWNARSIDDNNVIKKGREVIVEKVEGVTFYVKEKEKEE</sequence>
<dbReference type="Gene3D" id="2.40.50.140">
    <property type="entry name" value="Nucleic acid-binding proteins"/>
    <property type="match status" value="1"/>
</dbReference>
<dbReference type="InterPro" id="IPR012340">
    <property type="entry name" value="NA-bd_OB-fold"/>
</dbReference>
<dbReference type="AlphaFoldDB" id="A0A660S9N3"/>
<dbReference type="EMBL" id="QNBC01000025">
    <property type="protein sequence ID" value="RKX67151.1"/>
    <property type="molecule type" value="Genomic_DNA"/>
</dbReference>
<dbReference type="SUPFAM" id="SSF141322">
    <property type="entry name" value="NfeD domain-like"/>
    <property type="match status" value="1"/>
</dbReference>
<keyword evidence="2 5" id="KW-0812">Transmembrane</keyword>
<comment type="caution">
    <text evidence="7">The sequence shown here is derived from an EMBL/GenBank/DDBJ whole genome shotgun (WGS) entry which is preliminary data.</text>
</comment>
<comment type="subcellular location">
    <subcellularLocation>
        <location evidence="1">Membrane</location>
        <topology evidence="1">Multi-pass membrane protein</topology>
    </subcellularLocation>
</comment>
<name>A0A660S9N3_UNCT6</name>
<feature type="domain" description="NfeD-like C-terminal" evidence="6">
    <location>
        <begin position="85"/>
        <end position="144"/>
    </location>
</feature>
<feature type="transmembrane region" description="Helical" evidence="5">
    <location>
        <begin position="46"/>
        <end position="68"/>
    </location>
</feature>
<evidence type="ECO:0000259" key="6">
    <source>
        <dbReference type="Pfam" id="PF01957"/>
    </source>
</evidence>
<gene>
    <name evidence="7" type="ORF">DRP44_02800</name>
</gene>
<evidence type="ECO:0000313" key="7">
    <source>
        <dbReference type="EMBL" id="RKX67151.1"/>
    </source>
</evidence>
<reference evidence="7 8" key="1">
    <citation type="submission" date="2018-06" db="EMBL/GenBank/DDBJ databases">
        <title>Extensive metabolic versatility and redundancy in microbially diverse, dynamic hydrothermal sediments.</title>
        <authorList>
            <person name="Dombrowski N."/>
            <person name="Teske A."/>
            <person name="Baker B.J."/>
        </authorList>
    </citation>
    <scope>NUCLEOTIDE SEQUENCE [LARGE SCALE GENOMIC DNA]</scope>
    <source>
        <strain evidence="7">B35_G9</strain>
    </source>
</reference>